<keyword evidence="1" id="KW-0732">Signal</keyword>
<sequence>MDLLKMCPQWLLLAMIGLLHPLMLVAVANPPLPLAGCWKPIAKENISDPSLKLMADFEMSNLMASPTPCGLSLWTRLLLAVENIVI</sequence>
<dbReference type="Proteomes" id="UP001054821">
    <property type="component" value="Chromosome 7"/>
</dbReference>
<accession>A0AAD4V322</accession>
<organism evidence="2 3">
    <name type="scientific">Prunus dulcis</name>
    <name type="common">Almond</name>
    <name type="synonym">Amygdalus dulcis</name>
    <dbReference type="NCBI Taxonomy" id="3755"/>
    <lineage>
        <taxon>Eukaryota</taxon>
        <taxon>Viridiplantae</taxon>
        <taxon>Streptophyta</taxon>
        <taxon>Embryophyta</taxon>
        <taxon>Tracheophyta</taxon>
        <taxon>Spermatophyta</taxon>
        <taxon>Magnoliopsida</taxon>
        <taxon>eudicotyledons</taxon>
        <taxon>Gunneridae</taxon>
        <taxon>Pentapetalae</taxon>
        <taxon>rosids</taxon>
        <taxon>fabids</taxon>
        <taxon>Rosales</taxon>
        <taxon>Rosaceae</taxon>
        <taxon>Amygdaloideae</taxon>
        <taxon>Amygdaleae</taxon>
        <taxon>Prunus</taxon>
    </lineage>
</organism>
<feature type="chain" id="PRO_5042261295" evidence="1">
    <location>
        <begin position="29"/>
        <end position="86"/>
    </location>
</feature>
<feature type="signal peptide" evidence="1">
    <location>
        <begin position="1"/>
        <end position="28"/>
    </location>
</feature>
<evidence type="ECO:0000313" key="3">
    <source>
        <dbReference type="Proteomes" id="UP001054821"/>
    </source>
</evidence>
<reference evidence="2 3" key="1">
    <citation type="journal article" date="2022" name="G3 (Bethesda)">
        <title>Whole-genome sequence and methylome profiling of the almond [Prunus dulcis (Mill.) D.A. Webb] cultivar 'Nonpareil'.</title>
        <authorList>
            <person name="D'Amico-Willman K.M."/>
            <person name="Ouma W.Z."/>
            <person name="Meulia T."/>
            <person name="Sideli G.M."/>
            <person name="Gradziel T.M."/>
            <person name="Fresnedo-Ramirez J."/>
        </authorList>
    </citation>
    <scope>NUCLEOTIDE SEQUENCE [LARGE SCALE GENOMIC DNA]</scope>
    <source>
        <strain evidence="2">Clone GOH B32 T37-40</strain>
    </source>
</reference>
<evidence type="ECO:0000313" key="2">
    <source>
        <dbReference type="EMBL" id="KAI5316457.1"/>
    </source>
</evidence>
<name>A0AAD4V322_PRUDU</name>
<dbReference type="AlphaFoldDB" id="A0AAD4V322"/>
<proteinExistence type="predicted"/>
<gene>
    <name evidence="2" type="ORF">L3X38_036164</name>
</gene>
<protein>
    <submittedName>
        <fullName evidence="2">Uncharacterized protein</fullName>
    </submittedName>
</protein>
<dbReference type="EMBL" id="JAJFAZ020000007">
    <property type="protein sequence ID" value="KAI5316457.1"/>
    <property type="molecule type" value="Genomic_DNA"/>
</dbReference>
<comment type="caution">
    <text evidence="2">The sequence shown here is derived from an EMBL/GenBank/DDBJ whole genome shotgun (WGS) entry which is preliminary data.</text>
</comment>
<evidence type="ECO:0000256" key="1">
    <source>
        <dbReference type="SAM" id="SignalP"/>
    </source>
</evidence>
<keyword evidence="3" id="KW-1185">Reference proteome</keyword>